<dbReference type="OrthoDB" id="1122256at2"/>
<keyword evidence="2" id="KW-1185">Reference proteome</keyword>
<accession>A0A428MSV4</accession>
<name>A0A428MSV4_9BACI</name>
<comment type="caution">
    <text evidence="1">The sequence shown here is derived from an EMBL/GenBank/DDBJ whole genome shotgun (WGS) entry which is preliminary data.</text>
</comment>
<proteinExistence type="predicted"/>
<organism evidence="1 2">
    <name type="scientific">Salibacterium salarium</name>
    <dbReference type="NCBI Taxonomy" id="284579"/>
    <lineage>
        <taxon>Bacteria</taxon>
        <taxon>Bacillati</taxon>
        <taxon>Bacillota</taxon>
        <taxon>Bacilli</taxon>
        <taxon>Bacillales</taxon>
        <taxon>Bacillaceae</taxon>
    </lineage>
</organism>
<sequence length="37" mass="4385">MFRNSRSIFCTDCGRMITREQESAMQQCEHCLSKVEE</sequence>
<evidence type="ECO:0000313" key="1">
    <source>
        <dbReference type="EMBL" id="RSL29201.1"/>
    </source>
</evidence>
<dbReference type="Proteomes" id="UP000275076">
    <property type="component" value="Unassembled WGS sequence"/>
</dbReference>
<dbReference type="EMBL" id="RBVX01000086">
    <property type="protein sequence ID" value="RSL29201.1"/>
    <property type="molecule type" value="Genomic_DNA"/>
</dbReference>
<evidence type="ECO:0000313" key="2">
    <source>
        <dbReference type="Proteomes" id="UP000275076"/>
    </source>
</evidence>
<gene>
    <name evidence="1" type="ORF">D7Z54_32550</name>
</gene>
<reference evidence="1 2" key="1">
    <citation type="submission" date="2018-10" db="EMBL/GenBank/DDBJ databases">
        <title>Draft genome sequence of Bacillus salarius IM0101, isolated from a hypersaline soil in Inner Mongolia, China.</title>
        <authorList>
            <person name="Yamprayoonswat W."/>
            <person name="Boonvisut S."/>
            <person name="Jumpathong W."/>
            <person name="Sittihan S."/>
            <person name="Ruangsuj P."/>
            <person name="Wanthongcharoen S."/>
            <person name="Thongpramul N."/>
            <person name="Pimmason S."/>
            <person name="Yu B."/>
            <person name="Yasawong M."/>
        </authorList>
    </citation>
    <scope>NUCLEOTIDE SEQUENCE [LARGE SCALE GENOMIC DNA]</scope>
    <source>
        <strain evidence="1 2">IM0101</strain>
    </source>
</reference>
<dbReference type="AlphaFoldDB" id="A0A428MSV4"/>
<protein>
    <submittedName>
        <fullName evidence="1">YhfH family protein</fullName>
    </submittedName>
</protein>